<dbReference type="InterPro" id="IPR036322">
    <property type="entry name" value="WD40_repeat_dom_sf"/>
</dbReference>
<evidence type="ECO:0000313" key="4">
    <source>
        <dbReference type="EMBL" id="KAK1259110.1"/>
    </source>
</evidence>
<keyword evidence="2" id="KW-0677">Repeat</keyword>
<dbReference type="EMBL" id="JAUJYN010000012">
    <property type="protein sequence ID" value="KAK1259110.1"/>
    <property type="molecule type" value="Genomic_DNA"/>
</dbReference>
<feature type="repeat" description="WD" evidence="3">
    <location>
        <begin position="144"/>
        <end position="180"/>
    </location>
</feature>
<dbReference type="SUPFAM" id="SSF50978">
    <property type="entry name" value="WD40 repeat-like"/>
    <property type="match status" value="1"/>
</dbReference>
<dbReference type="AlphaFoldDB" id="A0AAV9A4J8"/>
<dbReference type="Gene3D" id="2.130.10.10">
    <property type="entry name" value="YVTN repeat-like/Quinoprotein amine dehydrogenase"/>
    <property type="match status" value="2"/>
</dbReference>
<dbReference type="InterPro" id="IPR001680">
    <property type="entry name" value="WD40_rpt"/>
</dbReference>
<keyword evidence="5" id="KW-1185">Reference proteome</keyword>
<accession>A0AAV9A4J8</accession>
<gene>
    <name evidence="4" type="ORF">QJS04_geneDACA005403</name>
</gene>
<feature type="repeat" description="WD" evidence="3">
    <location>
        <begin position="268"/>
        <end position="309"/>
    </location>
</feature>
<dbReference type="PANTHER" id="PTHR19855:SF11">
    <property type="entry name" value="RIBOSOME BIOGENESIS PROTEIN WDR12"/>
    <property type="match status" value="1"/>
</dbReference>
<dbReference type="InterPro" id="IPR015943">
    <property type="entry name" value="WD40/YVTN_repeat-like_dom_sf"/>
</dbReference>
<evidence type="ECO:0000256" key="2">
    <source>
        <dbReference type="ARBA" id="ARBA00022737"/>
    </source>
</evidence>
<proteinExistence type="predicted"/>
<protein>
    <submittedName>
        <fullName evidence="4">Uncharacterized protein</fullName>
    </submittedName>
</protein>
<dbReference type="InterPro" id="IPR019775">
    <property type="entry name" value="WD40_repeat_CS"/>
</dbReference>
<dbReference type="PROSITE" id="PS50082">
    <property type="entry name" value="WD_REPEATS_2"/>
    <property type="match status" value="3"/>
</dbReference>
<evidence type="ECO:0000256" key="1">
    <source>
        <dbReference type="ARBA" id="ARBA00022574"/>
    </source>
</evidence>
<evidence type="ECO:0000256" key="3">
    <source>
        <dbReference type="PROSITE-ProRule" id="PRU00221"/>
    </source>
</evidence>
<dbReference type="SMART" id="SM00320">
    <property type="entry name" value="WD40"/>
    <property type="match status" value="4"/>
</dbReference>
<dbReference type="InterPro" id="IPR020472">
    <property type="entry name" value="WD40_PAC1"/>
</dbReference>
<reference evidence="4" key="2">
    <citation type="submission" date="2023-06" db="EMBL/GenBank/DDBJ databases">
        <authorList>
            <person name="Ma L."/>
            <person name="Liu K.-W."/>
            <person name="Li Z."/>
            <person name="Hsiao Y.-Y."/>
            <person name="Qi Y."/>
            <person name="Fu T."/>
            <person name="Tang G."/>
            <person name="Zhang D."/>
            <person name="Sun W.-H."/>
            <person name="Liu D.-K."/>
            <person name="Li Y."/>
            <person name="Chen G.-Z."/>
            <person name="Liu X.-D."/>
            <person name="Liao X.-Y."/>
            <person name="Jiang Y.-T."/>
            <person name="Yu X."/>
            <person name="Hao Y."/>
            <person name="Huang J."/>
            <person name="Zhao X.-W."/>
            <person name="Ke S."/>
            <person name="Chen Y.-Y."/>
            <person name="Wu W.-L."/>
            <person name="Hsu J.-L."/>
            <person name="Lin Y.-F."/>
            <person name="Huang M.-D."/>
            <person name="Li C.-Y."/>
            <person name="Huang L."/>
            <person name="Wang Z.-W."/>
            <person name="Zhao X."/>
            <person name="Zhong W.-Y."/>
            <person name="Peng D.-H."/>
            <person name="Ahmad S."/>
            <person name="Lan S."/>
            <person name="Zhang J.-S."/>
            <person name="Tsai W.-C."/>
            <person name="Van De Peer Y."/>
            <person name="Liu Z.-J."/>
        </authorList>
    </citation>
    <scope>NUCLEOTIDE SEQUENCE</scope>
    <source>
        <strain evidence="4">SCP</strain>
        <tissue evidence="4">Leaves</tissue>
    </source>
</reference>
<evidence type="ECO:0000313" key="5">
    <source>
        <dbReference type="Proteomes" id="UP001179952"/>
    </source>
</evidence>
<dbReference type="Pfam" id="PF00400">
    <property type="entry name" value="WD40"/>
    <property type="match status" value="2"/>
</dbReference>
<organism evidence="4 5">
    <name type="scientific">Acorus gramineus</name>
    <name type="common">Dwarf sweet flag</name>
    <dbReference type="NCBI Taxonomy" id="55184"/>
    <lineage>
        <taxon>Eukaryota</taxon>
        <taxon>Viridiplantae</taxon>
        <taxon>Streptophyta</taxon>
        <taxon>Embryophyta</taxon>
        <taxon>Tracheophyta</taxon>
        <taxon>Spermatophyta</taxon>
        <taxon>Magnoliopsida</taxon>
        <taxon>Liliopsida</taxon>
        <taxon>Acoraceae</taxon>
        <taxon>Acorus</taxon>
    </lineage>
</organism>
<keyword evidence="1 3" id="KW-0853">WD repeat</keyword>
<sequence>MLLDLFGSGLPALIPNFLWTISGICSDLLHIGLIEFYRERWPEQFFSSGLSQVSGIREKYLARRIELQQFKFLDPSIIQLKSHTIPPSHILIDKNCIIVAQRLFPLRDTFLFRSEAQIQDNVLVTSSCDHTIRLWWKGCSQRCFRGHNGPVTTLADKLLGDANAKFLASGGEDGTVRLWSFCTSGKRHALKATFYGHQKPITALSVAGYVRVWDGNATSSSRSSLCVGMTCLPGAPVGLKCHETLCYVASRCEVSAIDLRTMRKVCKIAVHPPKISSFEILSLKSLICTGGTDNRAMLWDIRKNQHVGEEKPVAVLDGHEGQVSLIHMDPYKVVTGGPHDSHIRVWETDTGALSNSMSCCIPENEDAPFGCSAMAVDGFRMVTGACGAEEGLLCFRDYTDCSTLISSSPSSVSSSKFWESAKFG</sequence>
<dbReference type="PRINTS" id="PR00320">
    <property type="entry name" value="GPROTEINBRPT"/>
</dbReference>
<reference evidence="4" key="1">
    <citation type="journal article" date="2023" name="Nat. Commun.">
        <title>Diploid and tetraploid genomes of Acorus and the evolution of monocots.</title>
        <authorList>
            <person name="Ma L."/>
            <person name="Liu K.W."/>
            <person name="Li Z."/>
            <person name="Hsiao Y.Y."/>
            <person name="Qi Y."/>
            <person name="Fu T."/>
            <person name="Tang G.D."/>
            <person name="Zhang D."/>
            <person name="Sun W.H."/>
            <person name="Liu D.K."/>
            <person name="Li Y."/>
            <person name="Chen G.Z."/>
            <person name="Liu X.D."/>
            <person name="Liao X.Y."/>
            <person name="Jiang Y.T."/>
            <person name="Yu X."/>
            <person name="Hao Y."/>
            <person name="Huang J."/>
            <person name="Zhao X.W."/>
            <person name="Ke S."/>
            <person name="Chen Y.Y."/>
            <person name="Wu W.L."/>
            <person name="Hsu J.L."/>
            <person name="Lin Y.F."/>
            <person name="Huang M.D."/>
            <person name="Li C.Y."/>
            <person name="Huang L."/>
            <person name="Wang Z.W."/>
            <person name="Zhao X."/>
            <person name="Zhong W.Y."/>
            <person name="Peng D.H."/>
            <person name="Ahmad S."/>
            <person name="Lan S."/>
            <person name="Zhang J.S."/>
            <person name="Tsai W.C."/>
            <person name="Van de Peer Y."/>
            <person name="Liu Z.J."/>
        </authorList>
    </citation>
    <scope>NUCLEOTIDE SEQUENCE</scope>
    <source>
        <strain evidence="4">SCP</strain>
    </source>
</reference>
<comment type="caution">
    <text evidence="4">The sequence shown here is derived from an EMBL/GenBank/DDBJ whole genome shotgun (WGS) entry which is preliminary data.</text>
</comment>
<feature type="repeat" description="WD" evidence="3">
    <location>
        <begin position="316"/>
        <end position="356"/>
    </location>
</feature>
<dbReference type="Proteomes" id="UP001179952">
    <property type="component" value="Unassembled WGS sequence"/>
</dbReference>
<dbReference type="PROSITE" id="PS00678">
    <property type="entry name" value="WD_REPEATS_1"/>
    <property type="match status" value="2"/>
</dbReference>
<dbReference type="PANTHER" id="PTHR19855">
    <property type="entry name" value="WD40 REPEAT PROTEIN 12, 37"/>
    <property type="match status" value="1"/>
</dbReference>
<name>A0AAV9A4J8_ACOGR</name>